<feature type="domain" description="D-isomer specific 2-hydroxyacid dehydrogenase catalytic" evidence="9">
    <location>
        <begin position="14"/>
        <end position="314"/>
    </location>
</feature>
<evidence type="ECO:0000256" key="2">
    <source>
        <dbReference type="ARBA" id="ARBA00005854"/>
    </source>
</evidence>
<evidence type="ECO:0000256" key="5">
    <source>
        <dbReference type="ARBA" id="ARBA00023027"/>
    </source>
</evidence>
<proteinExistence type="inferred from homology"/>
<keyword evidence="5" id="KW-0520">NAD</keyword>
<evidence type="ECO:0000256" key="7">
    <source>
        <dbReference type="ARBA" id="ARBA00048126"/>
    </source>
</evidence>
<dbReference type="SUPFAM" id="SSF51735">
    <property type="entry name" value="NAD(P)-binding Rossmann-fold domains"/>
    <property type="match status" value="1"/>
</dbReference>
<dbReference type="InterPro" id="IPR006139">
    <property type="entry name" value="D-isomer_2_OHA_DH_cat_dom"/>
</dbReference>
<dbReference type="EMBL" id="SSNT01000008">
    <property type="protein sequence ID" value="THF79633.1"/>
    <property type="molecule type" value="Genomic_DNA"/>
</dbReference>
<dbReference type="InterPro" id="IPR006140">
    <property type="entry name" value="D-isomer_DH_NAD-bd"/>
</dbReference>
<comment type="catalytic activity">
    <reaction evidence="7">
        <text>(R)-2-hydroxyglutarate + NAD(+) = 2-oxoglutarate + NADH + H(+)</text>
        <dbReference type="Rhea" id="RHEA:49612"/>
        <dbReference type="ChEBI" id="CHEBI:15378"/>
        <dbReference type="ChEBI" id="CHEBI:15801"/>
        <dbReference type="ChEBI" id="CHEBI:16810"/>
        <dbReference type="ChEBI" id="CHEBI:57540"/>
        <dbReference type="ChEBI" id="CHEBI:57945"/>
        <dbReference type="EC" id="1.1.1.399"/>
    </reaction>
</comment>
<evidence type="ECO:0000256" key="4">
    <source>
        <dbReference type="ARBA" id="ARBA00023002"/>
    </source>
</evidence>
<dbReference type="InterPro" id="IPR029753">
    <property type="entry name" value="D-isomer_DH_CS"/>
</dbReference>
<dbReference type="GO" id="GO:0016616">
    <property type="term" value="F:oxidoreductase activity, acting on the CH-OH group of donors, NAD or NADP as acceptor"/>
    <property type="evidence" value="ECO:0007669"/>
    <property type="project" value="InterPro"/>
</dbReference>
<evidence type="ECO:0000259" key="9">
    <source>
        <dbReference type="Pfam" id="PF00389"/>
    </source>
</evidence>
<evidence type="ECO:0000256" key="8">
    <source>
        <dbReference type="RuleBase" id="RU003719"/>
    </source>
</evidence>
<dbReference type="Proteomes" id="UP000310334">
    <property type="component" value="Unassembled WGS sequence"/>
</dbReference>
<evidence type="ECO:0000313" key="12">
    <source>
        <dbReference type="Proteomes" id="UP000310334"/>
    </source>
</evidence>
<dbReference type="RefSeq" id="WP_136353966.1">
    <property type="nucleotide sequence ID" value="NZ_CP046266.1"/>
</dbReference>
<protein>
    <recommendedName>
        <fullName evidence="6">2-oxoglutarate reductase</fullName>
        <ecNumber evidence="3">1.1.1.399</ecNumber>
    </recommendedName>
    <alternativeName>
        <fullName evidence="6">2-oxoglutarate reductase</fullName>
    </alternativeName>
</protein>
<dbReference type="GO" id="GO:0051287">
    <property type="term" value="F:NAD binding"/>
    <property type="evidence" value="ECO:0007669"/>
    <property type="project" value="InterPro"/>
</dbReference>
<sequence length="316" mass="34768">MKVVSTSPSFGMYSNEPIEYLNDHGIELVRISDGAPTSELFSELADADAVIVGYTEINQSLLEHSPNLKIVCKHGVGYDNIDLEATRRKSVWATNVPDGNKMAVADYVFGLFFSLARNIPQANTLTKDGEWPRIIGTEVYGKTLGVIGLGRIGKEVVRRAKGFDMNILAFEPYPDVAFAEENDVTFTELPELLIQSDFVTLHMPLNEQTKNLIGAEQLNIMKKTAYLINVSRGGMVDEDALYAGLSEKKIAGAAIDVFLKEPVTNHPLFTLPNFIATSHIAGYTYEAINNVGMTSVRNIVNVLVKGERPTQVVNQL</sequence>
<reference evidence="11 12" key="1">
    <citation type="submission" date="2019-04" db="EMBL/GenBank/DDBJ databases">
        <title>Bacillus sediminilitoris sp. nov., isolated from a tidal flat sediment on the East China Sea.</title>
        <authorList>
            <person name="Wei Y."/>
            <person name="Mao H."/>
            <person name="Fang J."/>
        </authorList>
    </citation>
    <scope>NUCLEOTIDE SEQUENCE [LARGE SCALE GENOMIC DNA]</scope>
    <source>
        <strain evidence="11 12">DSL-17</strain>
    </source>
</reference>
<comment type="similarity">
    <text evidence="2 8">Belongs to the D-isomer specific 2-hydroxyacid dehydrogenase family.</text>
</comment>
<dbReference type="PANTHER" id="PTHR42789:SF1">
    <property type="entry name" value="D-ISOMER SPECIFIC 2-HYDROXYACID DEHYDROGENASE FAMILY PROTEIN (AFU_ORTHOLOGUE AFUA_6G10090)"/>
    <property type="match status" value="1"/>
</dbReference>
<accession>A0A4V3WFB7</accession>
<dbReference type="EC" id="1.1.1.399" evidence="3"/>
<dbReference type="PANTHER" id="PTHR42789">
    <property type="entry name" value="D-ISOMER SPECIFIC 2-HYDROXYACID DEHYDROGENASE FAMILY PROTEIN (AFU_ORTHOLOGUE AFUA_6G10090)"/>
    <property type="match status" value="1"/>
</dbReference>
<dbReference type="CDD" id="cd12172">
    <property type="entry name" value="PGDH_like_2"/>
    <property type="match status" value="1"/>
</dbReference>
<dbReference type="Pfam" id="PF02826">
    <property type="entry name" value="2-Hacid_dh_C"/>
    <property type="match status" value="1"/>
</dbReference>
<feature type="domain" description="D-isomer specific 2-hydroxyacid dehydrogenase NAD-binding" evidence="10">
    <location>
        <begin position="110"/>
        <end position="281"/>
    </location>
</feature>
<evidence type="ECO:0000313" key="11">
    <source>
        <dbReference type="EMBL" id="THF79633.1"/>
    </source>
</evidence>
<evidence type="ECO:0000256" key="6">
    <source>
        <dbReference type="ARBA" id="ARBA00030455"/>
    </source>
</evidence>
<keyword evidence="12" id="KW-1185">Reference proteome</keyword>
<comment type="caution">
    <text evidence="11">The sequence shown here is derived from an EMBL/GenBank/DDBJ whole genome shotgun (WGS) entry which is preliminary data.</text>
</comment>
<dbReference type="Gene3D" id="3.40.50.720">
    <property type="entry name" value="NAD(P)-binding Rossmann-like Domain"/>
    <property type="match status" value="2"/>
</dbReference>
<gene>
    <name evidence="11" type="ORF">E6W99_11470</name>
</gene>
<keyword evidence="4 8" id="KW-0560">Oxidoreductase</keyword>
<organism evidence="11 12">
    <name type="scientific">Metabacillus sediminilitoris</name>
    <dbReference type="NCBI Taxonomy" id="2567941"/>
    <lineage>
        <taxon>Bacteria</taxon>
        <taxon>Bacillati</taxon>
        <taxon>Bacillota</taxon>
        <taxon>Bacilli</taxon>
        <taxon>Bacillales</taxon>
        <taxon>Bacillaceae</taxon>
        <taxon>Metabacillus</taxon>
    </lineage>
</organism>
<dbReference type="Pfam" id="PF00389">
    <property type="entry name" value="2-Hacid_dh"/>
    <property type="match status" value="1"/>
</dbReference>
<dbReference type="InterPro" id="IPR050857">
    <property type="entry name" value="D-2-hydroxyacid_DH"/>
</dbReference>
<dbReference type="PROSITE" id="PS00670">
    <property type="entry name" value="D_2_HYDROXYACID_DH_2"/>
    <property type="match status" value="1"/>
</dbReference>
<dbReference type="FunFam" id="3.40.50.720:FF:000021">
    <property type="entry name" value="D-3-phosphoglycerate dehydrogenase"/>
    <property type="match status" value="1"/>
</dbReference>
<evidence type="ECO:0000256" key="3">
    <source>
        <dbReference type="ARBA" id="ARBA00013001"/>
    </source>
</evidence>
<evidence type="ECO:0000256" key="1">
    <source>
        <dbReference type="ARBA" id="ARBA00003800"/>
    </source>
</evidence>
<evidence type="ECO:0000259" key="10">
    <source>
        <dbReference type="Pfam" id="PF02826"/>
    </source>
</evidence>
<dbReference type="InterPro" id="IPR036291">
    <property type="entry name" value="NAD(P)-bd_dom_sf"/>
</dbReference>
<dbReference type="OrthoDB" id="9805416at2"/>
<name>A0A4V3WFB7_9BACI</name>
<comment type="function">
    <text evidence="1">Catalyzes the reversible oxidation of 3-phospho-D-glycerate to 3-phosphonooxypyruvate, the first step of the phosphorylated L-serine biosynthesis pathway. Also catalyzes the reversible oxidation of 2-hydroxyglutarate to 2-oxoglutarate.</text>
</comment>
<dbReference type="SUPFAM" id="SSF52283">
    <property type="entry name" value="Formate/glycerate dehydrogenase catalytic domain-like"/>
    <property type="match status" value="1"/>
</dbReference>
<dbReference type="AlphaFoldDB" id="A0A4V3WFB7"/>